<evidence type="ECO:0008006" key="2">
    <source>
        <dbReference type="Google" id="ProtNLM"/>
    </source>
</evidence>
<protein>
    <recommendedName>
        <fullName evidence="2">AP2/ERF domain-containing protein</fullName>
    </recommendedName>
</protein>
<organism evidence="1">
    <name type="scientific">Siphoviridae sp. ctpV36</name>
    <dbReference type="NCBI Taxonomy" id="2827279"/>
    <lineage>
        <taxon>Viruses</taxon>
        <taxon>Duplodnaviria</taxon>
        <taxon>Heunggongvirae</taxon>
        <taxon>Uroviricota</taxon>
        <taxon>Caudoviricetes</taxon>
    </lineage>
</organism>
<dbReference type="GO" id="GO:0003677">
    <property type="term" value="F:DNA binding"/>
    <property type="evidence" value="ECO:0007669"/>
    <property type="project" value="InterPro"/>
</dbReference>
<name>A0A8S5R4Y7_9CAUD</name>
<dbReference type="EMBL" id="BK015819">
    <property type="protein sequence ID" value="DAE26510.1"/>
    <property type="molecule type" value="Genomic_DNA"/>
</dbReference>
<sequence>MKVKIEKGQRFGHWQVLGPSSKPYYYTCKCCKCGAVKDVYKSSLVLGKSSQCASCASSVPRPEISKKNQQRAEERYLGKTVNGWQVIEILPPKSGSESFRCRTVCPVCQKETVTALSRLSVIKHCAACNRDIKRKSDAIHTTAWADGSSLAAAKSRMSGTVNRNSATGANGVFKLADGRYRAYINFRRKQYHLGLFLSFEDAMAARKAAEQLIYGDYLSQHEGWEDALREALKKLKDTQS</sequence>
<accession>A0A8S5R4Y7</accession>
<dbReference type="InterPro" id="IPR016177">
    <property type="entry name" value="DNA-bd_dom_sf"/>
</dbReference>
<dbReference type="SUPFAM" id="SSF54171">
    <property type="entry name" value="DNA-binding domain"/>
    <property type="match status" value="1"/>
</dbReference>
<reference evidence="1" key="1">
    <citation type="journal article" date="2021" name="Proc. Natl. Acad. Sci. U.S.A.">
        <title>A Catalog of Tens of Thousands of Viruses from Human Metagenomes Reveals Hidden Associations with Chronic Diseases.</title>
        <authorList>
            <person name="Tisza M.J."/>
            <person name="Buck C.B."/>
        </authorList>
    </citation>
    <scope>NUCLEOTIDE SEQUENCE</scope>
    <source>
        <strain evidence="1">CtpV36</strain>
    </source>
</reference>
<proteinExistence type="predicted"/>
<evidence type="ECO:0000313" key="1">
    <source>
        <dbReference type="EMBL" id="DAE26510.1"/>
    </source>
</evidence>